<feature type="domain" description="DUF7693" evidence="1">
    <location>
        <begin position="4"/>
        <end position="95"/>
    </location>
</feature>
<keyword evidence="3" id="KW-1185">Reference proteome</keyword>
<reference evidence="2" key="3">
    <citation type="journal article" date="2023" name="mSystems">
        <title>Charting the Lipopeptidome of Nonpathogenic Pseudomonas.</title>
        <authorList>
            <person name="Cesa-Luna C."/>
            <person name="Geudens N."/>
            <person name="Girard L."/>
            <person name="De Roo V."/>
            <person name="Maklad H.R."/>
            <person name="Martins J.C."/>
            <person name="Hofte M."/>
            <person name="De Mot R."/>
        </authorList>
    </citation>
    <scope>NUCLEOTIDE SEQUENCE</scope>
    <source>
        <strain evidence="2">COR51</strain>
    </source>
</reference>
<comment type="caution">
    <text evidence="2">The sequence shown here is derived from an EMBL/GenBank/DDBJ whole genome shotgun (WGS) entry which is preliminary data.</text>
</comment>
<reference evidence="2" key="1">
    <citation type="journal article" date="2022" name="Microbiol. Spectr.">
        <title>An Nuclear Magnetic Resonance Fingerprint Matching Approach for the Identification and Structural Re-Evaluation of Pseudomonas Lipopeptides.</title>
        <authorList>
            <person name="De Roo V."/>
            <person name="Verleysen Y."/>
            <person name="Kovacs B."/>
            <person name="De Vleeschouwer M."/>
            <person name="Muangkaew P."/>
            <person name="Girard L."/>
            <person name="Hofte M."/>
            <person name="De Mot R."/>
            <person name="Madder A."/>
            <person name="Geudens N."/>
            <person name="Martins J.C."/>
        </authorList>
    </citation>
    <scope>NUCLEOTIDE SEQUENCE</scope>
    <source>
        <strain evidence="2">COR51</strain>
    </source>
</reference>
<name>A0ABT2VIF2_9PSED</name>
<evidence type="ECO:0000313" key="3">
    <source>
        <dbReference type="Proteomes" id="UP001139994"/>
    </source>
</evidence>
<dbReference type="Proteomes" id="UP001139994">
    <property type="component" value="Unassembled WGS sequence"/>
</dbReference>
<dbReference type="InterPro" id="IPR056110">
    <property type="entry name" value="DUF7693"/>
</dbReference>
<gene>
    <name evidence="2" type="ORF">OC929_25920</name>
</gene>
<evidence type="ECO:0000259" key="1">
    <source>
        <dbReference type="Pfam" id="PF24745"/>
    </source>
</evidence>
<reference evidence="2" key="2">
    <citation type="submission" date="2022-09" db="EMBL/GenBank/DDBJ databases">
        <authorList>
            <person name="Cesa-Luna C."/>
            <person name="Girard L."/>
            <person name="Lood C."/>
            <person name="Hofte M."/>
            <person name="De Mot R."/>
        </authorList>
    </citation>
    <scope>NUCLEOTIDE SEQUENCE</scope>
    <source>
        <strain evidence="2">COR51</strain>
    </source>
</reference>
<dbReference type="RefSeq" id="WP_262952999.1">
    <property type="nucleotide sequence ID" value="NZ_JAOSLA010000081.1"/>
</dbReference>
<proteinExistence type="predicted"/>
<evidence type="ECO:0000313" key="2">
    <source>
        <dbReference type="EMBL" id="MCU7241490.1"/>
    </source>
</evidence>
<dbReference type="EMBL" id="JAOSLA010000081">
    <property type="protein sequence ID" value="MCU7241490.1"/>
    <property type="molecule type" value="Genomic_DNA"/>
</dbReference>
<organism evidence="2 3">
    <name type="scientific">Pseudomonas peradeniyensis</name>
    <dbReference type="NCBI Taxonomy" id="2745488"/>
    <lineage>
        <taxon>Bacteria</taxon>
        <taxon>Pseudomonadati</taxon>
        <taxon>Pseudomonadota</taxon>
        <taxon>Gammaproteobacteria</taxon>
        <taxon>Pseudomonadales</taxon>
        <taxon>Pseudomonadaceae</taxon>
        <taxon>Pseudomonas</taxon>
    </lineage>
</organism>
<sequence length="102" mass="11264">MTTVASREAYQCLRDAALGVRPLVTIARLAGGQVEVLIDGWRLTLVLDGEGLAHCSHCQSPDGRRGALDDWHRYGTNPVDHLSIWERGQIERLLACPMCNPL</sequence>
<protein>
    <recommendedName>
        <fullName evidence="1">DUF7693 domain-containing protein</fullName>
    </recommendedName>
</protein>
<dbReference type="Pfam" id="PF24745">
    <property type="entry name" value="DUF7693"/>
    <property type="match status" value="1"/>
</dbReference>
<accession>A0ABT2VIF2</accession>